<name>A0A6L2ZYC9_9LACT</name>
<dbReference type="AlphaFoldDB" id="A0A6L2ZYC9"/>
<dbReference type="RefSeq" id="WP_176490763.1">
    <property type="nucleotide sequence ID" value="NZ_BLXU01000018.1"/>
</dbReference>
<organism evidence="1 2">
    <name type="scientific">Lactococcus garvieae</name>
    <dbReference type="NCBI Taxonomy" id="1363"/>
    <lineage>
        <taxon>Bacteria</taxon>
        <taxon>Bacillati</taxon>
        <taxon>Bacillota</taxon>
        <taxon>Bacilli</taxon>
        <taxon>Lactobacillales</taxon>
        <taxon>Streptococcaceae</taxon>
        <taxon>Lactococcus</taxon>
    </lineage>
</organism>
<proteinExistence type="predicted"/>
<accession>A0A6L2ZYC9</accession>
<dbReference type="EMBL" id="BLXU01000018">
    <property type="protein sequence ID" value="GFO52828.1"/>
    <property type="molecule type" value="Genomic_DNA"/>
</dbReference>
<evidence type="ECO:0000313" key="1">
    <source>
        <dbReference type="EMBL" id="GFO52828.1"/>
    </source>
</evidence>
<evidence type="ECO:0008006" key="3">
    <source>
        <dbReference type="Google" id="ProtNLM"/>
    </source>
</evidence>
<reference evidence="1 2" key="1">
    <citation type="submission" date="2020-06" db="EMBL/GenBank/DDBJ databases">
        <title>Draft genome sequence of Lactic acid bacteria from Okinawan-style tofu.</title>
        <authorList>
            <person name="Takara I."/>
            <person name="Ikematsu S."/>
        </authorList>
    </citation>
    <scope>NUCLEOTIDE SEQUENCE [LARGE SCALE GENOMIC DNA]</scope>
    <source>
        <strain evidence="2">lg38</strain>
    </source>
</reference>
<dbReference type="Proteomes" id="UP000504756">
    <property type="component" value="Unassembled WGS sequence"/>
</dbReference>
<evidence type="ECO:0000313" key="2">
    <source>
        <dbReference type="Proteomes" id="UP000504756"/>
    </source>
</evidence>
<comment type="caution">
    <text evidence="1">The sequence shown here is derived from an EMBL/GenBank/DDBJ whole genome shotgun (WGS) entry which is preliminary data.</text>
</comment>
<protein>
    <recommendedName>
        <fullName evidence="3">Phage protein</fullName>
    </recommendedName>
</protein>
<gene>
    <name evidence="1" type="ORF">ikelab_21030</name>
</gene>
<sequence>MAEHIGVYLTDHKNKTIELPVAPEEVMLSLERNNSTIDIIKFGEVNQIGANKLKSITIDSFFAVKAKSSQVKTASVVKDASFYLDFLKAWFDSKKVGRITVSTTKIDVRVTVESLEWGFKKGNADEYVFTLELKEWRDITLKATKKNIAPPPKPRPKPSGKIGIGSTVIVNGQLHVDSYGGGPGQIERNATRKINFMAPGRSCPYHVTDMNGGWRGWVTAGSVRLK</sequence>